<keyword evidence="1" id="KW-1133">Transmembrane helix</keyword>
<sequence length="197" mass="22761">MFSIDGPLYKLLSISYKFVVLNIVFLISCIPIITIPISTVGIFVVARKIIDREDYSVLREFWYGVRQNWKQGLLAGGLFFIILCSVEMDLHMSIGIHSSLSVIAMYMILLISCIGILHIYPLIVYTKSTVKGLLLNAFKLILYRPWLTFFNVVILNVMFFVCMKFPILFFALFFSLSAIATNWFVRRKIQSLTFQEE</sequence>
<protein>
    <submittedName>
        <fullName evidence="2">DUF624 domain-containing protein</fullName>
    </submittedName>
</protein>
<dbReference type="Pfam" id="PF04854">
    <property type="entry name" value="DUF624"/>
    <property type="match status" value="1"/>
</dbReference>
<evidence type="ECO:0000313" key="2">
    <source>
        <dbReference type="EMBL" id="WAH40046.1"/>
    </source>
</evidence>
<feature type="transmembrane region" description="Helical" evidence="1">
    <location>
        <begin position="20"/>
        <end position="46"/>
    </location>
</feature>
<dbReference type="EMBL" id="CP104067">
    <property type="protein sequence ID" value="WAH40046.1"/>
    <property type="molecule type" value="Genomic_DNA"/>
</dbReference>
<feature type="transmembrane region" description="Helical" evidence="1">
    <location>
        <begin position="73"/>
        <end position="94"/>
    </location>
</feature>
<feature type="transmembrane region" description="Helical" evidence="1">
    <location>
        <begin position="141"/>
        <end position="161"/>
    </location>
</feature>
<keyword evidence="1" id="KW-0472">Membrane</keyword>
<keyword evidence="1" id="KW-0812">Transmembrane</keyword>
<reference evidence="2" key="1">
    <citation type="submission" date="2022-08" db="EMBL/GenBank/DDBJ databases">
        <title>Alicyclobacillus fastidiosus DSM 17978, complete genome.</title>
        <authorList>
            <person name="Wang Q."/>
            <person name="Cai R."/>
            <person name="Wang Z."/>
        </authorList>
    </citation>
    <scope>NUCLEOTIDE SEQUENCE</scope>
    <source>
        <strain evidence="2">DSM 17978</strain>
    </source>
</reference>
<accession>A0ABY6ZD48</accession>
<feature type="transmembrane region" description="Helical" evidence="1">
    <location>
        <begin position="100"/>
        <end position="120"/>
    </location>
</feature>
<keyword evidence="3" id="KW-1185">Reference proteome</keyword>
<evidence type="ECO:0000313" key="3">
    <source>
        <dbReference type="Proteomes" id="UP001164761"/>
    </source>
</evidence>
<dbReference type="Proteomes" id="UP001164761">
    <property type="component" value="Chromosome"/>
</dbReference>
<evidence type="ECO:0000256" key="1">
    <source>
        <dbReference type="SAM" id="Phobius"/>
    </source>
</evidence>
<gene>
    <name evidence="2" type="ORF">NZD89_16800</name>
</gene>
<organism evidence="2 3">
    <name type="scientific">Alicyclobacillus fastidiosus</name>
    <dbReference type="NCBI Taxonomy" id="392011"/>
    <lineage>
        <taxon>Bacteria</taxon>
        <taxon>Bacillati</taxon>
        <taxon>Bacillota</taxon>
        <taxon>Bacilli</taxon>
        <taxon>Bacillales</taxon>
        <taxon>Alicyclobacillaceae</taxon>
        <taxon>Alicyclobacillus</taxon>
    </lineage>
</organism>
<feature type="transmembrane region" description="Helical" evidence="1">
    <location>
        <begin position="167"/>
        <end position="185"/>
    </location>
</feature>
<proteinExistence type="predicted"/>
<name>A0ABY6ZD48_9BACL</name>
<dbReference type="InterPro" id="IPR006938">
    <property type="entry name" value="DUF624"/>
</dbReference>